<dbReference type="Pfam" id="PF00337">
    <property type="entry name" value="Gal-bind_lectin"/>
    <property type="match status" value="1"/>
</dbReference>
<evidence type="ECO:0000259" key="2">
    <source>
        <dbReference type="Pfam" id="PF00337"/>
    </source>
</evidence>
<dbReference type="GO" id="GO:0030246">
    <property type="term" value="F:carbohydrate binding"/>
    <property type="evidence" value="ECO:0007669"/>
    <property type="project" value="UniProtKB-KW"/>
</dbReference>
<evidence type="ECO:0000313" key="4">
    <source>
        <dbReference type="WBParaSite" id="PgR058_g041_t01"/>
    </source>
</evidence>
<protein>
    <submittedName>
        <fullName evidence="4">Galectin</fullName>
    </submittedName>
</protein>
<keyword evidence="1" id="KW-0430">Lectin</keyword>
<dbReference type="Proteomes" id="UP000887569">
    <property type="component" value="Unplaced"/>
</dbReference>
<evidence type="ECO:0000313" key="3">
    <source>
        <dbReference type="Proteomes" id="UP000887569"/>
    </source>
</evidence>
<dbReference type="AlphaFoldDB" id="A0A915BTK6"/>
<dbReference type="SUPFAM" id="SSF49899">
    <property type="entry name" value="Concanavalin A-like lectins/glucanases"/>
    <property type="match status" value="1"/>
</dbReference>
<feature type="domain" description="Galectin" evidence="2">
    <location>
        <begin position="73"/>
        <end position="122"/>
    </location>
</feature>
<dbReference type="WBParaSite" id="PgR058_g041_t01">
    <property type="protein sequence ID" value="PgR058_g041_t01"/>
    <property type="gene ID" value="PgR058_g041"/>
</dbReference>
<reference evidence="4" key="1">
    <citation type="submission" date="2022-11" db="UniProtKB">
        <authorList>
            <consortium name="WormBaseParasite"/>
        </authorList>
    </citation>
    <scope>IDENTIFICATION</scope>
</reference>
<sequence>QMGKPHRTITNPRLPFRESIRGFPQKIRVEGRSRIGVKKQFKILLNDRFNFIVCLGHLENEDDENVDVVNGVKRFLVEITLDDSVVVIYVNGHFFTNYVIRGDPSSVDTIIVEGDEVVSSLSIYE</sequence>
<dbReference type="InterPro" id="IPR001079">
    <property type="entry name" value="Galectin_CRD"/>
</dbReference>
<name>A0A915BTK6_PARUN</name>
<dbReference type="Gene3D" id="2.60.120.200">
    <property type="match status" value="1"/>
</dbReference>
<keyword evidence="3" id="KW-1185">Reference proteome</keyword>
<organism evidence="3 4">
    <name type="scientific">Parascaris univalens</name>
    <name type="common">Nematode worm</name>
    <dbReference type="NCBI Taxonomy" id="6257"/>
    <lineage>
        <taxon>Eukaryota</taxon>
        <taxon>Metazoa</taxon>
        <taxon>Ecdysozoa</taxon>
        <taxon>Nematoda</taxon>
        <taxon>Chromadorea</taxon>
        <taxon>Rhabditida</taxon>
        <taxon>Spirurina</taxon>
        <taxon>Ascaridomorpha</taxon>
        <taxon>Ascaridoidea</taxon>
        <taxon>Ascarididae</taxon>
        <taxon>Parascaris</taxon>
    </lineage>
</organism>
<proteinExistence type="predicted"/>
<dbReference type="InterPro" id="IPR013320">
    <property type="entry name" value="ConA-like_dom_sf"/>
</dbReference>
<accession>A0A915BTK6</accession>
<evidence type="ECO:0000256" key="1">
    <source>
        <dbReference type="ARBA" id="ARBA00022734"/>
    </source>
</evidence>